<dbReference type="Proteomes" id="UP000479710">
    <property type="component" value="Unassembled WGS sequence"/>
</dbReference>
<dbReference type="EMBL" id="SPHZ02000005">
    <property type="protein sequence ID" value="KAF0920726.1"/>
    <property type="molecule type" value="Genomic_DNA"/>
</dbReference>
<name>A0A6G1E829_9ORYZ</name>
<feature type="region of interest" description="Disordered" evidence="1">
    <location>
        <begin position="54"/>
        <end position="78"/>
    </location>
</feature>
<evidence type="ECO:0000256" key="1">
    <source>
        <dbReference type="SAM" id="MobiDB-lite"/>
    </source>
</evidence>
<reference evidence="2 3" key="1">
    <citation type="submission" date="2019-11" db="EMBL/GenBank/DDBJ databases">
        <title>Whole genome sequence of Oryza granulata.</title>
        <authorList>
            <person name="Li W."/>
        </authorList>
    </citation>
    <scope>NUCLEOTIDE SEQUENCE [LARGE SCALE GENOMIC DNA]</scope>
    <source>
        <strain evidence="3">cv. Menghai</strain>
        <tissue evidence="2">Leaf</tissue>
    </source>
</reference>
<accession>A0A6G1E829</accession>
<keyword evidence="3" id="KW-1185">Reference proteome</keyword>
<organism evidence="2 3">
    <name type="scientific">Oryza meyeriana var. granulata</name>
    <dbReference type="NCBI Taxonomy" id="110450"/>
    <lineage>
        <taxon>Eukaryota</taxon>
        <taxon>Viridiplantae</taxon>
        <taxon>Streptophyta</taxon>
        <taxon>Embryophyta</taxon>
        <taxon>Tracheophyta</taxon>
        <taxon>Spermatophyta</taxon>
        <taxon>Magnoliopsida</taxon>
        <taxon>Liliopsida</taxon>
        <taxon>Poales</taxon>
        <taxon>Poaceae</taxon>
        <taxon>BOP clade</taxon>
        <taxon>Oryzoideae</taxon>
        <taxon>Oryzeae</taxon>
        <taxon>Oryzinae</taxon>
        <taxon>Oryza</taxon>
        <taxon>Oryza meyeriana</taxon>
    </lineage>
</organism>
<evidence type="ECO:0000313" key="2">
    <source>
        <dbReference type="EMBL" id="KAF0920726.1"/>
    </source>
</evidence>
<feature type="compositionally biased region" description="Basic and acidic residues" evidence="1">
    <location>
        <begin position="66"/>
        <end position="78"/>
    </location>
</feature>
<protein>
    <submittedName>
        <fullName evidence="2">Uncharacterized protein</fullName>
    </submittedName>
</protein>
<sequence>MAVVRERKGGSSAPSEKKRSHERVRRETASKRSLAEVRRDVRWYTFEEHLARKGEEGKALATAARSGERTRTLRDNYE</sequence>
<dbReference type="AlphaFoldDB" id="A0A6G1E829"/>
<feature type="region of interest" description="Disordered" evidence="1">
    <location>
        <begin position="1"/>
        <end position="33"/>
    </location>
</feature>
<comment type="caution">
    <text evidence="2">The sequence shown here is derived from an EMBL/GenBank/DDBJ whole genome shotgun (WGS) entry which is preliminary data.</text>
</comment>
<evidence type="ECO:0000313" key="3">
    <source>
        <dbReference type="Proteomes" id="UP000479710"/>
    </source>
</evidence>
<proteinExistence type="predicted"/>
<gene>
    <name evidence="2" type="ORF">E2562_036731</name>
</gene>